<dbReference type="PANTHER" id="PTHR42839">
    <property type="entry name" value="ISOCHORISMATE SYNTHASE ENTC"/>
    <property type="match status" value="1"/>
</dbReference>
<protein>
    <recommendedName>
        <fullName evidence="3">isochorismate synthase</fullName>
        <ecNumber evidence="3">5.4.4.2</ecNumber>
    </recommendedName>
    <alternativeName>
        <fullName evidence="5">Isochorismate mutase</fullName>
    </alternativeName>
</protein>
<evidence type="ECO:0000256" key="6">
    <source>
        <dbReference type="SAM" id="MobiDB-lite"/>
    </source>
</evidence>
<evidence type="ECO:0000313" key="8">
    <source>
        <dbReference type="EMBL" id="PIT59295.1"/>
    </source>
</evidence>
<evidence type="ECO:0000259" key="7">
    <source>
        <dbReference type="Pfam" id="PF00425"/>
    </source>
</evidence>
<reference evidence="8 9" key="1">
    <citation type="journal article" date="2017" name="MBio">
        <title>Type VI secretion-mediated competition in the bee gut microbiome.</title>
        <authorList>
            <person name="Steele M.I."/>
            <person name="Kwong W.K."/>
            <person name="Powell J.E."/>
            <person name="Whiteley M."/>
            <person name="Moran N.A."/>
        </authorList>
    </citation>
    <scope>NUCLEOTIDE SEQUENCE [LARGE SCALE GENOMIC DNA]</scope>
    <source>
        <strain evidence="8 9">HK3</strain>
    </source>
</reference>
<feature type="region of interest" description="Disordered" evidence="6">
    <location>
        <begin position="201"/>
        <end position="230"/>
    </location>
</feature>
<name>A0A855FTX2_9NEIS</name>
<evidence type="ECO:0000256" key="4">
    <source>
        <dbReference type="ARBA" id="ARBA00023235"/>
    </source>
</evidence>
<comment type="caution">
    <text evidence="8">The sequence shown here is derived from an EMBL/GenBank/DDBJ whole genome shotgun (WGS) entry which is preliminary data.</text>
</comment>
<comment type="catalytic activity">
    <reaction evidence="1">
        <text>chorismate = isochorismate</text>
        <dbReference type="Rhea" id="RHEA:18985"/>
        <dbReference type="ChEBI" id="CHEBI:29748"/>
        <dbReference type="ChEBI" id="CHEBI:29780"/>
        <dbReference type="EC" id="5.4.4.2"/>
    </reaction>
</comment>
<dbReference type="InterPro" id="IPR004561">
    <property type="entry name" value="IsoChor_synthase"/>
</dbReference>
<dbReference type="EC" id="5.4.4.2" evidence="3"/>
<feature type="domain" description="Chorismate-utilising enzyme C-terminal" evidence="7">
    <location>
        <begin position="122"/>
        <end position="377"/>
    </location>
</feature>
<dbReference type="RefSeq" id="WP_100099124.1">
    <property type="nucleotide sequence ID" value="NZ_MDUZ01000015.1"/>
</dbReference>
<feature type="compositionally biased region" description="Polar residues" evidence="6">
    <location>
        <begin position="217"/>
        <end position="229"/>
    </location>
</feature>
<accession>A0A855FTX2</accession>
<evidence type="ECO:0000256" key="5">
    <source>
        <dbReference type="ARBA" id="ARBA00041564"/>
    </source>
</evidence>
<dbReference type="SUPFAM" id="SSF56322">
    <property type="entry name" value="ADC synthase"/>
    <property type="match status" value="1"/>
</dbReference>
<comment type="similarity">
    <text evidence="2">Belongs to the isochorismate synthase family.</text>
</comment>
<evidence type="ECO:0000256" key="2">
    <source>
        <dbReference type="ARBA" id="ARBA00005297"/>
    </source>
</evidence>
<dbReference type="Proteomes" id="UP000230463">
    <property type="component" value="Unassembled WGS sequence"/>
</dbReference>
<dbReference type="InterPro" id="IPR005801">
    <property type="entry name" value="ADC_synthase"/>
</dbReference>
<dbReference type="InterPro" id="IPR015890">
    <property type="entry name" value="Chorismate_C"/>
</dbReference>
<dbReference type="Pfam" id="PF00425">
    <property type="entry name" value="Chorismate_bind"/>
    <property type="match status" value="1"/>
</dbReference>
<dbReference type="OrthoDB" id="9806579at2"/>
<sequence>MTTKEYSSTSQHLRSNHQNQIACFASRHHHISARHLIHKIHMPVTPHSACNQQIADCFNYIKAQGHPNPILIAAIPFDTTQKGTLNFYSDFDKTPPTIPHNHTSHIPATPTTLIHKKALVERQTFEHSVQLALNAIENDKIQKIVLSQATEFEFNQQHNPEHLFNTLVKQNPEAYNFLIPIEENQYIFGASPELLLSRQHQQIRSNPLAGSRPRSGCTEQNSQSKTDLYQSAKDRHEHQLVIDNIRQKLSSYCSQFSTSETPDILTTSTMFHLSSVFQGQLKNNAPNALNLALHLHPTPAVCGTPTATARQFILTHEGYNRHYYSGLNGWMDASGNGEWVVTIRNGLLNHNKIRLYAGAGIVKGSEAATEWQETEAKMQTMLNVFQQQ</sequence>
<dbReference type="AlphaFoldDB" id="A0A855FTX2"/>
<evidence type="ECO:0000256" key="3">
    <source>
        <dbReference type="ARBA" id="ARBA00012824"/>
    </source>
</evidence>
<dbReference type="GO" id="GO:0008909">
    <property type="term" value="F:isochorismate synthase activity"/>
    <property type="evidence" value="ECO:0007669"/>
    <property type="project" value="UniProtKB-EC"/>
</dbReference>
<evidence type="ECO:0000313" key="9">
    <source>
        <dbReference type="Proteomes" id="UP000230463"/>
    </source>
</evidence>
<keyword evidence="4" id="KW-0413">Isomerase</keyword>
<dbReference type="PANTHER" id="PTHR42839:SF2">
    <property type="entry name" value="ISOCHORISMATE SYNTHASE ENTC"/>
    <property type="match status" value="1"/>
</dbReference>
<gene>
    <name evidence="8" type="ORF">BHC57_09530</name>
</gene>
<organism evidence="8 9">
    <name type="scientific">Snodgrassella alvi</name>
    <dbReference type="NCBI Taxonomy" id="1196083"/>
    <lineage>
        <taxon>Bacteria</taxon>
        <taxon>Pseudomonadati</taxon>
        <taxon>Pseudomonadota</taxon>
        <taxon>Betaproteobacteria</taxon>
        <taxon>Neisseriales</taxon>
        <taxon>Neisseriaceae</taxon>
        <taxon>Snodgrassella</taxon>
    </lineage>
</organism>
<evidence type="ECO:0000256" key="1">
    <source>
        <dbReference type="ARBA" id="ARBA00000799"/>
    </source>
</evidence>
<dbReference type="EMBL" id="MEIU01000061">
    <property type="protein sequence ID" value="PIT59295.1"/>
    <property type="molecule type" value="Genomic_DNA"/>
</dbReference>
<dbReference type="NCBIfam" id="TIGR00543">
    <property type="entry name" value="isochor_syn"/>
    <property type="match status" value="1"/>
</dbReference>
<proteinExistence type="inferred from homology"/>
<dbReference type="Gene3D" id="3.60.120.10">
    <property type="entry name" value="Anthranilate synthase"/>
    <property type="match status" value="1"/>
</dbReference>